<accession>A0A0T9PTD4</accession>
<proteinExistence type="predicted"/>
<organism evidence="1 2">
    <name type="scientific">Yersinia pekkanenii</name>
    <dbReference type="NCBI Taxonomy" id="1288385"/>
    <lineage>
        <taxon>Bacteria</taxon>
        <taxon>Pseudomonadati</taxon>
        <taxon>Pseudomonadota</taxon>
        <taxon>Gammaproteobacteria</taxon>
        <taxon>Enterobacterales</taxon>
        <taxon>Yersiniaceae</taxon>
        <taxon>Yersinia</taxon>
    </lineage>
</organism>
<name>A0A0T9PTD4_9GAMM</name>
<dbReference type="Pfam" id="PF02413">
    <property type="entry name" value="Caudo_TAP"/>
    <property type="match status" value="1"/>
</dbReference>
<reference evidence="2" key="1">
    <citation type="submission" date="2015-03" db="EMBL/GenBank/DDBJ databases">
        <authorList>
            <consortium name="Pathogen Informatics"/>
        </authorList>
    </citation>
    <scope>NUCLEOTIDE SEQUENCE [LARGE SCALE GENOMIC DNA]</scope>
    <source>
        <strain evidence="2">A125KOH2</strain>
    </source>
</reference>
<evidence type="ECO:0000313" key="2">
    <source>
        <dbReference type="Proteomes" id="UP000045840"/>
    </source>
</evidence>
<dbReference type="RefSeq" id="WP_082170765.1">
    <property type="nucleotide sequence ID" value="NZ_CQAZ01000017.1"/>
</dbReference>
<dbReference type="Proteomes" id="UP000045840">
    <property type="component" value="Unassembled WGS sequence"/>
</dbReference>
<gene>
    <name evidence="1" type="ORF">ERS008529_02178</name>
</gene>
<dbReference type="AlphaFoldDB" id="A0A0T9PTD4"/>
<evidence type="ECO:0000313" key="1">
    <source>
        <dbReference type="EMBL" id="CNH80919.1"/>
    </source>
</evidence>
<dbReference type="InterPro" id="IPR003458">
    <property type="entry name" value="Phage_T4_Gp38_tail_assem"/>
</dbReference>
<protein>
    <submittedName>
        <fullName evidence="1">Tail assembly chaperone gp38</fullName>
    </submittedName>
</protein>
<sequence length="138" mass="15948">MKINILDKNGFYVEDHVEGELPTYWTKDLVGNGYYKAQYQEANIDVDTGEWTGGTWVETSGPSLDDLNRAKQQFNDDSIIKKNQMINDASTRISILNDRIEIGEERQDELLEWKLYRIALDDIDISIIPIVWPVIPSR</sequence>
<dbReference type="EMBL" id="CQAZ01000017">
    <property type="protein sequence ID" value="CNH80919.1"/>
    <property type="molecule type" value="Genomic_DNA"/>
</dbReference>